<keyword evidence="2" id="KW-1185">Reference proteome</keyword>
<dbReference type="Proteomes" id="UP000003340">
    <property type="component" value="Unassembled WGS sequence"/>
</dbReference>
<organism evidence="1 2">
    <name type="scientific">[Clostridium] methylpentosum DSM 5476</name>
    <dbReference type="NCBI Taxonomy" id="537013"/>
    <lineage>
        <taxon>Bacteria</taxon>
        <taxon>Bacillati</taxon>
        <taxon>Bacillota</taxon>
        <taxon>Clostridia</taxon>
        <taxon>Eubacteriales</taxon>
        <taxon>Oscillospiraceae</taxon>
        <taxon>Oscillospiraceae incertae sedis</taxon>
    </lineage>
</organism>
<comment type="caution">
    <text evidence="1">The sequence shown here is derived from an EMBL/GenBank/DDBJ whole genome shotgun (WGS) entry which is preliminary data.</text>
</comment>
<evidence type="ECO:0008006" key="3">
    <source>
        <dbReference type="Google" id="ProtNLM"/>
    </source>
</evidence>
<sequence>MPYELQEIMSYLTQHPLVRHQAQQNSHQLFTCPFRDEANKKCIVYPVRPIICRMWGVCDRLDCPHGNTAHIDGRPYIQDHDWEKMIVINLLDWEEAE</sequence>
<dbReference type="EMBL" id="ACEC01000058">
    <property type="protein sequence ID" value="EEG30653.1"/>
    <property type="molecule type" value="Genomic_DNA"/>
</dbReference>
<reference evidence="1 2" key="2">
    <citation type="submission" date="2009-02" db="EMBL/GenBank/DDBJ databases">
        <title>Draft genome sequence of Clostridium methylpentosum (DSM 5476).</title>
        <authorList>
            <person name="Sudarsanam P."/>
            <person name="Ley R."/>
            <person name="Guruge J."/>
            <person name="Turnbaugh P.J."/>
            <person name="Mahowald M."/>
            <person name="Liep D."/>
            <person name="Gordon J."/>
        </authorList>
    </citation>
    <scope>NUCLEOTIDE SEQUENCE [LARGE SCALE GENOMIC DNA]</scope>
    <source>
        <strain evidence="1 2">DSM 5476</strain>
    </source>
</reference>
<dbReference type="eggNOG" id="COG0727">
    <property type="taxonomic scope" value="Bacteria"/>
</dbReference>
<name>C0ED01_9FIRM</name>
<gene>
    <name evidence="1" type="ORF">CLOSTMETH_01722</name>
</gene>
<evidence type="ECO:0000313" key="1">
    <source>
        <dbReference type="EMBL" id="EEG30653.1"/>
    </source>
</evidence>
<dbReference type="AlphaFoldDB" id="C0ED01"/>
<accession>C0ED01</accession>
<evidence type="ECO:0000313" key="2">
    <source>
        <dbReference type="Proteomes" id="UP000003340"/>
    </source>
</evidence>
<proteinExistence type="predicted"/>
<dbReference type="HOGENOM" id="CLU_2341829_0_0_9"/>
<protein>
    <recommendedName>
        <fullName evidence="3">Flagellin N-methylase</fullName>
    </recommendedName>
</protein>
<reference evidence="1 2" key="1">
    <citation type="submission" date="2009-01" db="EMBL/GenBank/DDBJ databases">
        <authorList>
            <person name="Fulton L."/>
            <person name="Clifton S."/>
            <person name="Fulton B."/>
            <person name="Xu J."/>
            <person name="Minx P."/>
            <person name="Pepin K.H."/>
            <person name="Johnson M."/>
            <person name="Bhonagiri V."/>
            <person name="Nash W.E."/>
            <person name="Mardis E.R."/>
            <person name="Wilson R.K."/>
        </authorList>
    </citation>
    <scope>NUCLEOTIDE SEQUENCE [LARGE SCALE GENOMIC DNA]</scope>
    <source>
        <strain evidence="1 2">DSM 5476</strain>
    </source>
</reference>
<dbReference type="STRING" id="537013.CLOSTMETH_01722"/>